<dbReference type="NCBIfam" id="TIGR00589">
    <property type="entry name" value="ogt"/>
    <property type="match status" value="1"/>
</dbReference>
<dbReference type="Gene3D" id="3.30.160.70">
    <property type="entry name" value="Methylated DNA-protein cysteine methyltransferase domain"/>
    <property type="match status" value="1"/>
</dbReference>
<dbReference type="Proteomes" id="UP000427373">
    <property type="component" value="Chromosome"/>
</dbReference>
<dbReference type="PROSITE" id="PS00374">
    <property type="entry name" value="MGMT"/>
    <property type="match status" value="1"/>
</dbReference>
<dbReference type="KEGG" id="soh:D1869_06400"/>
<dbReference type="Proteomes" id="UP000582213">
    <property type="component" value="Unassembled WGS sequence"/>
</dbReference>
<dbReference type="SUPFAM" id="SSF46767">
    <property type="entry name" value="Methylated DNA-protein cysteine methyltransferase, C-terminal domain"/>
    <property type="match status" value="1"/>
</dbReference>
<dbReference type="SUPFAM" id="SSF53155">
    <property type="entry name" value="Methylated DNA-protein cysteine methyltransferase domain"/>
    <property type="match status" value="1"/>
</dbReference>
<dbReference type="CDD" id="cd06445">
    <property type="entry name" value="ATase"/>
    <property type="match status" value="1"/>
</dbReference>
<dbReference type="PANTHER" id="PTHR10815:SF13">
    <property type="entry name" value="METHYLATED-DNA--PROTEIN-CYSTEINE METHYLTRANSFERASE"/>
    <property type="match status" value="1"/>
</dbReference>
<proteinExistence type="inferred from homology"/>
<dbReference type="Pfam" id="PF01035">
    <property type="entry name" value="DNA_binding_1"/>
    <property type="match status" value="1"/>
</dbReference>
<dbReference type="GO" id="GO:0006307">
    <property type="term" value="P:DNA alkylation repair"/>
    <property type="evidence" value="ECO:0007669"/>
    <property type="project" value="UniProtKB-UniRule"/>
</dbReference>
<dbReference type="InterPro" id="IPR023546">
    <property type="entry name" value="MGMT"/>
</dbReference>
<gene>
    <name evidence="8" type="primary">ogt</name>
    <name evidence="12" type="ORF">D1869_06400</name>
    <name evidence="11" type="ORF">HNQ62_000449</name>
</gene>
<dbReference type="GO" id="GO:0003908">
    <property type="term" value="F:methylated-DNA-[protein]-cysteine S-methyltransferase activity"/>
    <property type="evidence" value="ECO:0007669"/>
    <property type="project" value="UniProtKB-UniRule"/>
</dbReference>
<feature type="active site" description="Nucleophile; methyl group acceptor" evidence="8">
    <location>
        <position position="120"/>
    </location>
</feature>
<dbReference type="EMBL" id="JACHFY010000001">
    <property type="protein sequence ID" value="MBB5252731.1"/>
    <property type="molecule type" value="Genomic_DNA"/>
</dbReference>
<keyword evidence="2 8" id="KW-0963">Cytoplasm</keyword>
<comment type="catalytic activity">
    <reaction evidence="1 8">
        <text>a 4-O-methyl-thymidine in DNA + L-cysteinyl-[protein] = a thymidine in DNA + S-methyl-L-cysteinyl-[protein]</text>
        <dbReference type="Rhea" id="RHEA:53428"/>
        <dbReference type="Rhea" id="RHEA-COMP:10131"/>
        <dbReference type="Rhea" id="RHEA-COMP:10132"/>
        <dbReference type="Rhea" id="RHEA-COMP:13555"/>
        <dbReference type="Rhea" id="RHEA-COMP:13556"/>
        <dbReference type="ChEBI" id="CHEBI:29950"/>
        <dbReference type="ChEBI" id="CHEBI:82612"/>
        <dbReference type="ChEBI" id="CHEBI:137386"/>
        <dbReference type="ChEBI" id="CHEBI:137387"/>
        <dbReference type="EC" id="2.1.1.63"/>
    </reaction>
</comment>
<name>A0A650CGB5_SULOH</name>
<evidence type="ECO:0000259" key="10">
    <source>
        <dbReference type="Pfam" id="PF02870"/>
    </source>
</evidence>
<evidence type="ECO:0000256" key="1">
    <source>
        <dbReference type="ARBA" id="ARBA00001286"/>
    </source>
</evidence>
<evidence type="ECO:0000256" key="7">
    <source>
        <dbReference type="ARBA" id="ARBA00049348"/>
    </source>
</evidence>
<comment type="subcellular location">
    <subcellularLocation>
        <location evidence="8">Cytoplasm</location>
    </subcellularLocation>
</comment>
<keyword evidence="6 8" id="KW-0234">DNA repair</keyword>
<dbReference type="InterPro" id="IPR008332">
    <property type="entry name" value="MethylG_MeTrfase_N"/>
</dbReference>
<sequence length="162" mass="18729">MIVYGLYKSPFGPITVAKNEKGFVMLDFCDCAERSSLNNDYFTDFFYKLDLYFEGKKVDLTEPVDFKPFNEFRIRVFKEVMRIKWGEVRTYKQVADAVKTSPRAVGTALSKNNVLLIIPCHRVIGEKSLGGYSRGIELKRKLLELEGIDVTKLIENNNNRRE</sequence>
<comment type="miscellaneous">
    <text evidence="8">This enzyme catalyzes only one turnover and therefore is not strictly catalytic. According to one definition, an enzyme is a biocatalyst that acts repeatedly and over many reaction cycles.</text>
</comment>
<dbReference type="InterPro" id="IPR001497">
    <property type="entry name" value="MethylDNA_cys_MeTrfase_AS"/>
</dbReference>
<evidence type="ECO:0000256" key="6">
    <source>
        <dbReference type="ARBA" id="ARBA00023204"/>
    </source>
</evidence>
<dbReference type="GeneID" id="42800859"/>
<evidence type="ECO:0000313" key="11">
    <source>
        <dbReference type="EMBL" id="MBB5252731.1"/>
    </source>
</evidence>
<reference evidence="11 14" key="2">
    <citation type="submission" date="2020-08" db="EMBL/GenBank/DDBJ databases">
        <title>Genomic Encyclopedia of Type Strains, Phase IV (KMG-IV): sequencing the most valuable type-strain genomes for metagenomic binning, comparative biology and taxonomic classification.</title>
        <authorList>
            <person name="Goeker M."/>
        </authorList>
    </citation>
    <scope>NUCLEOTIDE SEQUENCE [LARGE SCALE GENOMIC DNA]</scope>
    <source>
        <strain evidence="11 14">DSM 12421</strain>
    </source>
</reference>
<comment type="catalytic activity">
    <reaction evidence="7 8">
        <text>a 6-O-methyl-2'-deoxyguanosine in DNA + L-cysteinyl-[protein] = S-methyl-L-cysteinyl-[protein] + a 2'-deoxyguanosine in DNA</text>
        <dbReference type="Rhea" id="RHEA:24000"/>
        <dbReference type="Rhea" id="RHEA-COMP:10131"/>
        <dbReference type="Rhea" id="RHEA-COMP:10132"/>
        <dbReference type="Rhea" id="RHEA-COMP:11367"/>
        <dbReference type="Rhea" id="RHEA-COMP:11368"/>
        <dbReference type="ChEBI" id="CHEBI:29950"/>
        <dbReference type="ChEBI" id="CHEBI:82612"/>
        <dbReference type="ChEBI" id="CHEBI:85445"/>
        <dbReference type="ChEBI" id="CHEBI:85448"/>
        <dbReference type="EC" id="2.1.1.63"/>
    </reaction>
</comment>
<dbReference type="GO" id="GO:0005737">
    <property type="term" value="C:cytoplasm"/>
    <property type="evidence" value="ECO:0007669"/>
    <property type="project" value="UniProtKB-SubCell"/>
</dbReference>
<feature type="domain" description="Methylguanine DNA methyltransferase ribonuclease-like" evidence="10">
    <location>
        <begin position="2"/>
        <end position="66"/>
    </location>
</feature>
<dbReference type="InterPro" id="IPR036217">
    <property type="entry name" value="MethylDNA_cys_MeTrfase_DNAb"/>
</dbReference>
<evidence type="ECO:0000313" key="14">
    <source>
        <dbReference type="Proteomes" id="UP000582213"/>
    </source>
</evidence>
<evidence type="ECO:0000256" key="5">
    <source>
        <dbReference type="ARBA" id="ARBA00022763"/>
    </source>
</evidence>
<dbReference type="InterPro" id="IPR036388">
    <property type="entry name" value="WH-like_DNA-bd_sf"/>
</dbReference>
<dbReference type="GO" id="GO:0032259">
    <property type="term" value="P:methylation"/>
    <property type="evidence" value="ECO:0007669"/>
    <property type="project" value="UniProtKB-KW"/>
</dbReference>
<dbReference type="InterPro" id="IPR014048">
    <property type="entry name" value="MethylDNA_cys_MeTrfase_DNA-bd"/>
</dbReference>
<dbReference type="PANTHER" id="PTHR10815">
    <property type="entry name" value="METHYLATED-DNA--PROTEIN-CYSTEINE METHYLTRANSFERASE"/>
    <property type="match status" value="1"/>
</dbReference>
<evidence type="ECO:0000313" key="12">
    <source>
        <dbReference type="EMBL" id="QGR16852.1"/>
    </source>
</evidence>
<dbReference type="HAMAP" id="MF_00772">
    <property type="entry name" value="OGT"/>
    <property type="match status" value="1"/>
</dbReference>
<dbReference type="InterPro" id="IPR036631">
    <property type="entry name" value="MGMT_N_sf"/>
</dbReference>
<dbReference type="OrthoDB" id="372118at2157"/>
<keyword evidence="5 8" id="KW-0227">DNA damage</keyword>
<reference evidence="12 13" key="1">
    <citation type="submission" date="2019-10" db="EMBL/GenBank/DDBJ databases">
        <title>Genome Sequences from Six Type Strain Members of the Archaeal Family Sulfolobaceae: Acidianus ambivalens, Acidianus infernus, Metallosphaera prunae, Stygiolobus azoricus, Sulfolobus metallicus, and Sulfurisphaera ohwakuensis.</title>
        <authorList>
            <person name="Counts J.A."/>
            <person name="Kelly R.M."/>
        </authorList>
    </citation>
    <scope>NUCLEOTIDE SEQUENCE [LARGE SCALE GENOMIC DNA]</scope>
    <source>
        <strain evidence="12 13">TA-1</strain>
    </source>
</reference>
<accession>A0A650CGB5</accession>
<evidence type="ECO:0000259" key="9">
    <source>
        <dbReference type="Pfam" id="PF01035"/>
    </source>
</evidence>
<keyword evidence="4 8" id="KW-0808">Transferase</keyword>
<dbReference type="EC" id="2.1.1.63" evidence="8"/>
<organism evidence="12 13">
    <name type="scientific">Sulfurisphaera ohwakuensis</name>
    <dbReference type="NCBI Taxonomy" id="69656"/>
    <lineage>
        <taxon>Archaea</taxon>
        <taxon>Thermoproteota</taxon>
        <taxon>Thermoprotei</taxon>
        <taxon>Sulfolobales</taxon>
        <taxon>Sulfolobaceae</taxon>
        <taxon>Sulfurisphaera</taxon>
    </lineage>
</organism>
<keyword evidence="13" id="KW-1185">Reference proteome</keyword>
<dbReference type="EMBL" id="CP045484">
    <property type="protein sequence ID" value="QGR16852.1"/>
    <property type="molecule type" value="Genomic_DNA"/>
</dbReference>
<evidence type="ECO:0000256" key="2">
    <source>
        <dbReference type="ARBA" id="ARBA00022490"/>
    </source>
</evidence>
<dbReference type="Gene3D" id="1.10.10.10">
    <property type="entry name" value="Winged helix-like DNA-binding domain superfamily/Winged helix DNA-binding domain"/>
    <property type="match status" value="1"/>
</dbReference>
<feature type="domain" description="Methylated-DNA-[protein]-cysteine S-methyltransferase DNA binding" evidence="9">
    <location>
        <begin position="71"/>
        <end position="148"/>
    </location>
</feature>
<dbReference type="RefSeq" id="WP_156014405.1">
    <property type="nucleotide sequence ID" value="NZ_CP045484.1"/>
</dbReference>
<protein>
    <recommendedName>
        <fullName evidence="8">Methylated-DNA--protein-cysteine methyltransferase</fullName>
        <ecNumber evidence="8">2.1.1.63</ecNumber>
    </recommendedName>
    <alternativeName>
        <fullName evidence="8">6-O-methylguanine-DNA methyltransferase</fullName>
        <shortName evidence="8">MGMT</shortName>
    </alternativeName>
    <alternativeName>
        <fullName evidence="8">O-6-methylguanine-DNA-alkyltransferase</fullName>
    </alternativeName>
</protein>
<evidence type="ECO:0000256" key="8">
    <source>
        <dbReference type="HAMAP-Rule" id="MF_00772"/>
    </source>
</evidence>
<comment type="similarity">
    <text evidence="8">Belongs to the MGMT family.</text>
</comment>
<evidence type="ECO:0000256" key="3">
    <source>
        <dbReference type="ARBA" id="ARBA00022603"/>
    </source>
</evidence>
<dbReference type="AlphaFoldDB" id="A0A650CGB5"/>
<evidence type="ECO:0000256" key="4">
    <source>
        <dbReference type="ARBA" id="ARBA00022679"/>
    </source>
</evidence>
<dbReference type="Pfam" id="PF02870">
    <property type="entry name" value="Methyltransf_1N"/>
    <property type="match status" value="1"/>
</dbReference>
<comment type="function">
    <text evidence="8">Involved in the cellular defense against the biological effects of O6-methylguanine (O6-MeG) and O4-methylthymine (O4-MeT) in DNA. Repairs the methylated nucleobase in DNA by stoichiometrically transferring the methyl group to a cysteine residue in the enzyme. This is a suicide reaction: the enzyme is irreversibly inactivated.</text>
</comment>
<keyword evidence="3 8" id="KW-0489">Methyltransferase</keyword>
<evidence type="ECO:0000313" key="13">
    <source>
        <dbReference type="Proteomes" id="UP000427373"/>
    </source>
</evidence>